<reference evidence="3 4" key="1">
    <citation type="submission" date="2014-03" db="EMBL/GenBank/DDBJ databases">
        <title>Genomics of Bifidobacteria.</title>
        <authorList>
            <person name="Ventura M."/>
            <person name="Milani C."/>
            <person name="Lugli G.A."/>
        </authorList>
    </citation>
    <scope>NUCLEOTIDE SEQUENCE [LARGE SCALE GENOMIC DNA]</scope>
    <source>
        <strain evidence="3 4">DSM 23975</strain>
    </source>
</reference>
<dbReference type="RefSeq" id="WP_044089370.1">
    <property type="nucleotide sequence ID" value="NZ_JDUW01000008.1"/>
</dbReference>
<feature type="region of interest" description="Disordered" evidence="1">
    <location>
        <begin position="565"/>
        <end position="614"/>
    </location>
</feature>
<evidence type="ECO:0000313" key="3">
    <source>
        <dbReference type="EMBL" id="KFI88364.1"/>
    </source>
</evidence>
<keyword evidence="4" id="KW-1185">Reference proteome</keyword>
<evidence type="ECO:0000313" key="4">
    <source>
        <dbReference type="Proteomes" id="UP000028984"/>
    </source>
</evidence>
<feature type="region of interest" description="Disordered" evidence="1">
    <location>
        <begin position="508"/>
        <end position="537"/>
    </location>
</feature>
<sequence>MKLAAALVSCALCVTSTAGGVLLSRPADVDYGPVLAQSASRYAVFDEDGEPTRWYAVGGPSETTGASPVTRIPADSDTAPQLPWTIDVTYSLDGPNLSAAEVAGTSGLVGVHITVRPSHASDNSANRTVPIIAFTIPSQVSDDVSASDGVSVSTQGGNSLVAAVGRSGSGLELSCYMNAKRFAMSPIALAVVPVDVLDGGAVQQPADNTNTAAGQLAATSSTLVDSLTDAGSGAHQQLIDQLKALRANEQQLAQTVTAEREAAHQRTFEAYMAAYVGSYTTHLSGSIGTSTQLPALVGTAGELSGDTPLAQAVIDLADAVNNVSAAHMHAGAVDALDEVIRHIQQQGTTGLVDDLTKEAAEEATKGSQQYSAGQKQLSAAMIPYSMKYTDVYTSKLSALTGGTSAGATAYAQQAIAQTNASDELKDSKAKVDAAMDALAAACEHTGKSQALRQILLRFSDQFASGDEAAGDSVDSDGSGADTLAGESQVLVHGLADVQSQSFYGRTKAAEAKRKAERARQQAQAAQREQSQDTQTSLVDDTMSMSASDVMSYANGLTSAIGGGSGNDAGSSADGDAAGTTADTAASQGAGQSAQSGTDASRNGSGVSSDSRTDADDDAAPILFGFGQGGTLLTHDYSVLIGETVVIGDAGRLIAQAIPQLGSDVPASALTTDTPAYLVVMSNQR</sequence>
<dbReference type="eggNOG" id="COG1511">
    <property type="taxonomic scope" value="Bacteria"/>
</dbReference>
<proteinExistence type="predicted"/>
<gene>
    <name evidence="3" type="ORF">BREU_0477</name>
</gene>
<feature type="signal peptide" evidence="2">
    <location>
        <begin position="1"/>
        <end position="18"/>
    </location>
</feature>
<evidence type="ECO:0008006" key="5">
    <source>
        <dbReference type="Google" id="ProtNLM"/>
    </source>
</evidence>
<feature type="compositionally biased region" description="Basic and acidic residues" evidence="1">
    <location>
        <begin position="508"/>
        <end position="519"/>
    </location>
</feature>
<feature type="compositionally biased region" description="Low complexity" evidence="1">
    <location>
        <begin position="567"/>
        <end position="600"/>
    </location>
</feature>
<feature type="chain" id="PRO_5039383766" description="Tubuliform spidroin" evidence="2">
    <location>
        <begin position="19"/>
        <end position="684"/>
    </location>
</feature>
<organism evidence="3 4">
    <name type="scientific">Bifidobacterium reuteri DSM 23975</name>
    <dbReference type="NCBI Taxonomy" id="1437610"/>
    <lineage>
        <taxon>Bacteria</taxon>
        <taxon>Bacillati</taxon>
        <taxon>Actinomycetota</taxon>
        <taxon>Actinomycetes</taxon>
        <taxon>Bifidobacteriales</taxon>
        <taxon>Bifidobacteriaceae</taxon>
        <taxon>Bifidobacterium</taxon>
    </lineage>
</organism>
<protein>
    <recommendedName>
        <fullName evidence="5">Tubuliform spidroin</fullName>
    </recommendedName>
</protein>
<comment type="caution">
    <text evidence="3">The sequence shown here is derived from an EMBL/GenBank/DDBJ whole genome shotgun (WGS) entry which is preliminary data.</text>
</comment>
<name>A0A087CYL4_9BIFI</name>
<keyword evidence="2" id="KW-0732">Signal</keyword>
<dbReference type="AlphaFoldDB" id="A0A087CYL4"/>
<dbReference type="EMBL" id="JGZK01000001">
    <property type="protein sequence ID" value="KFI88364.1"/>
    <property type="molecule type" value="Genomic_DNA"/>
</dbReference>
<accession>A0A087CYL4</accession>
<evidence type="ECO:0000256" key="2">
    <source>
        <dbReference type="SAM" id="SignalP"/>
    </source>
</evidence>
<evidence type="ECO:0000256" key="1">
    <source>
        <dbReference type="SAM" id="MobiDB-lite"/>
    </source>
</evidence>
<dbReference type="Proteomes" id="UP000028984">
    <property type="component" value="Unassembled WGS sequence"/>
</dbReference>